<reference evidence="1 2" key="1">
    <citation type="submission" date="2014-06" db="EMBL/GenBank/DDBJ databases">
        <authorList>
            <person name="Swart Estienne"/>
        </authorList>
    </citation>
    <scope>NUCLEOTIDE SEQUENCE [LARGE SCALE GENOMIC DNA]</scope>
    <source>
        <strain evidence="1 2">130c</strain>
    </source>
</reference>
<dbReference type="Proteomes" id="UP000039865">
    <property type="component" value="Unassembled WGS sequence"/>
</dbReference>
<dbReference type="InParanoid" id="A0A077ZR66"/>
<organism evidence="1 2">
    <name type="scientific">Stylonychia lemnae</name>
    <name type="common">Ciliate</name>
    <dbReference type="NCBI Taxonomy" id="5949"/>
    <lineage>
        <taxon>Eukaryota</taxon>
        <taxon>Sar</taxon>
        <taxon>Alveolata</taxon>
        <taxon>Ciliophora</taxon>
        <taxon>Intramacronucleata</taxon>
        <taxon>Spirotrichea</taxon>
        <taxon>Stichotrichia</taxon>
        <taxon>Sporadotrichida</taxon>
        <taxon>Oxytrichidae</taxon>
        <taxon>Stylonychinae</taxon>
        <taxon>Stylonychia</taxon>
    </lineage>
</organism>
<keyword evidence="2" id="KW-1185">Reference proteome</keyword>
<accession>A0A077ZR66</accession>
<gene>
    <name evidence="1" type="primary">Contig73.g91</name>
    <name evidence="1" type="ORF">STYLEM_1368</name>
</gene>
<evidence type="ECO:0000313" key="2">
    <source>
        <dbReference type="Proteomes" id="UP000039865"/>
    </source>
</evidence>
<dbReference type="EMBL" id="CCKQ01001315">
    <property type="protein sequence ID" value="CDW72408.1"/>
    <property type="molecule type" value="Genomic_DNA"/>
</dbReference>
<proteinExistence type="predicted"/>
<dbReference type="AlphaFoldDB" id="A0A077ZR66"/>
<evidence type="ECO:0000313" key="1">
    <source>
        <dbReference type="EMBL" id="CDW72408.1"/>
    </source>
</evidence>
<sequence length="130" mass="15464">MKANTRASITSATNSNYQQLSSQMTLFQNINSNLTNRQYDIKLLKQNRSASTHRSNINQIDCLSQRQVLEQTMNKLNNRYRNNHKQIYSGSNNINQLKFMSKPYNEVRQKKKIKQQYEQQLEYLIVQFQL</sequence>
<name>A0A077ZR66_STYLE</name>
<protein>
    <submittedName>
        <fullName evidence="1">Uncharacterized protein</fullName>
    </submittedName>
</protein>